<evidence type="ECO:0000313" key="2">
    <source>
        <dbReference type="Proteomes" id="UP000002035"/>
    </source>
</evidence>
<dbReference type="RefSeq" id="XP_002850495.1">
    <property type="nucleotide sequence ID" value="XM_002850449.1"/>
</dbReference>
<dbReference type="VEuPathDB" id="FungiDB:MCYG_00599"/>
<dbReference type="HOGENOM" id="CLU_1524774_0_0_1"/>
<proteinExistence type="predicted"/>
<dbReference type="AlphaFoldDB" id="C5FD27"/>
<evidence type="ECO:0000313" key="1">
    <source>
        <dbReference type="EMBL" id="EEQ27711.1"/>
    </source>
</evidence>
<name>C5FD27_ARTOC</name>
<dbReference type="Proteomes" id="UP000002035">
    <property type="component" value="Unassembled WGS sequence"/>
</dbReference>
<protein>
    <submittedName>
        <fullName evidence="1">Uncharacterized protein</fullName>
    </submittedName>
</protein>
<accession>C5FD27</accession>
<keyword evidence="2" id="KW-1185">Reference proteome</keyword>
<dbReference type="GeneID" id="9225720"/>
<sequence>MDCLGLSGHGRMRRNQYGLRRMDVSIGVLLTNPSQQHDKGRRVRKIIMSGEEWGPASTRDVAAHAEETPKSSVIYHKLGPEALIKGVYLEQQPLFWIITLNASCFLQVIIQCAQMNYSITKRLNVERLNGRTSAAAEQDKSDNYLWTEERKWCGLKFEKGIQGFRIKGQPSHCWSS</sequence>
<dbReference type="EMBL" id="DS995701">
    <property type="protein sequence ID" value="EEQ27711.1"/>
    <property type="molecule type" value="Genomic_DNA"/>
</dbReference>
<reference evidence="2" key="1">
    <citation type="journal article" date="2012" name="MBio">
        <title>Comparative genome analysis of Trichophyton rubrum and related dermatophytes reveals candidate genes involved in infection.</title>
        <authorList>
            <person name="Martinez D.A."/>
            <person name="Oliver B.G."/>
            <person name="Graeser Y."/>
            <person name="Goldberg J.M."/>
            <person name="Li W."/>
            <person name="Martinez-Rossi N.M."/>
            <person name="Monod M."/>
            <person name="Shelest E."/>
            <person name="Barton R.C."/>
            <person name="Birch E."/>
            <person name="Brakhage A.A."/>
            <person name="Chen Z."/>
            <person name="Gurr S.J."/>
            <person name="Heiman D."/>
            <person name="Heitman J."/>
            <person name="Kosti I."/>
            <person name="Rossi A."/>
            <person name="Saif S."/>
            <person name="Samalova M."/>
            <person name="Saunders C.W."/>
            <person name="Shea T."/>
            <person name="Summerbell R.C."/>
            <person name="Xu J."/>
            <person name="Young S."/>
            <person name="Zeng Q."/>
            <person name="Birren B.W."/>
            <person name="Cuomo C.A."/>
            <person name="White T.C."/>
        </authorList>
    </citation>
    <scope>NUCLEOTIDE SEQUENCE [LARGE SCALE GENOMIC DNA]</scope>
    <source>
        <strain evidence="2">ATCC MYA-4605 / CBS 113480</strain>
    </source>
</reference>
<organism evidence="1 2">
    <name type="scientific">Arthroderma otae (strain ATCC MYA-4605 / CBS 113480)</name>
    <name type="common">Microsporum canis</name>
    <dbReference type="NCBI Taxonomy" id="554155"/>
    <lineage>
        <taxon>Eukaryota</taxon>
        <taxon>Fungi</taxon>
        <taxon>Dikarya</taxon>
        <taxon>Ascomycota</taxon>
        <taxon>Pezizomycotina</taxon>
        <taxon>Eurotiomycetes</taxon>
        <taxon>Eurotiomycetidae</taxon>
        <taxon>Onygenales</taxon>
        <taxon>Arthrodermataceae</taxon>
        <taxon>Microsporum</taxon>
    </lineage>
</organism>
<gene>
    <name evidence="1" type="ORF">MCYG_00599</name>
</gene>